<keyword evidence="2" id="KW-1133">Transmembrane helix</keyword>
<feature type="transmembrane region" description="Helical" evidence="2">
    <location>
        <begin position="16"/>
        <end position="35"/>
    </location>
</feature>
<accession>A0A484M4E7</accession>
<dbReference type="EMBL" id="OOIL02002583">
    <property type="protein sequence ID" value="VFQ83643.1"/>
    <property type="molecule type" value="Genomic_DNA"/>
</dbReference>
<dbReference type="AlphaFoldDB" id="A0A484M4E7"/>
<gene>
    <name evidence="3" type="ORF">CCAM_LOCUS25419</name>
</gene>
<sequence>MIDDCLWNNCSGLPTTTPVIVIGGLAGMCITLALTRTPRTTMLKSETDVRTPPPRVRLLKARGSLDHQPQTGPTATTTKNAYSHNSGIKIIQSPITQQPDSCSFAAMANKSNTKRELLLLKLSRGSLGNSLPTSEQGQDDLIIASKTDLGTVQSVMNSRYVQEVHRSSDNREKSESTGPEATTSLQIAKRIDRELVDGDGKKEQMNKAIEG</sequence>
<feature type="compositionally biased region" description="Basic and acidic residues" evidence="1">
    <location>
        <begin position="162"/>
        <end position="175"/>
    </location>
</feature>
<name>A0A484M4E7_9ASTE</name>
<evidence type="ECO:0000256" key="2">
    <source>
        <dbReference type="SAM" id="Phobius"/>
    </source>
</evidence>
<reference evidence="3 4" key="1">
    <citation type="submission" date="2018-04" db="EMBL/GenBank/DDBJ databases">
        <authorList>
            <person name="Vogel A."/>
        </authorList>
    </citation>
    <scope>NUCLEOTIDE SEQUENCE [LARGE SCALE GENOMIC DNA]</scope>
</reference>
<keyword evidence="2" id="KW-0472">Membrane</keyword>
<feature type="region of interest" description="Disordered" evidence="1">
    <location>
        <begin position="162"/>
        <end position="211"/>
    </location>
</feature>
<organism evidence="3 4">
    <name type="scientific">Cuscuta campestris</name>
    <dbReference type="NCBI Taxonomy" id="132261"/>
    <lineage>
        <taxon>Eukaryota</taxon>
        <taxon>Viridiplantae</taxon>
        <taxon>Streptophyta</taxon>
        <taxon>Embryophyta</taxon>
        <taxon>Tracheophyta</taxon>
        <taxon>Spermatophyta</taxon>
        <taxon>Magnoliopsida</taxon>
        <taxon>eudicotyledons</taxon>
        <taxon>Gunneridae</taxon>
        <taxon>Pentapetalae</taxon>
        <taxon>asterids</taxon>
        <taxon>lamiids</taxon>
        <taxon>Solanales</taxon>
        <taxon>Convolvulaceae</taxon>
        <taxon>Cuscuteae</taxon>
        <taxon>Cuscuta</taxon>
        <taxon>Cuscuta subgen. Grammica</taxon>
        <taxon>Cuscuta sect. Cleistogrammica</taxon>
    </lineage>
</organism>
<dbReference type="Proteomes" id="UP000595140">
    <property type="component" value="Unassembled WGS sequence"/>
</dbReference>
<evidence type="ECO:0000313" key="4">
    <source>
        <dbReference type="Proteomes" id="UP000595140"/>
    </source>
</evidence>
<feature type="compositionally biased region" description="Basic and acidic residues" evidence="1">
    <location>
        <begin position="189"/>
        <end position="211"/>
    </location>
</feature>
<proteinExistence type="predicted"/>
<keyword evidence="2" id="KW-0812">Transmembrane</keyword>
<evidence type="ECO:0000256" key="1">
    <source>
        <dbReference type="SAM" id="MobiDB-lite"/>
    </source>
</evidence>
<protein>
    <submittedName>
        <fullName evidence="3">Uncharacterized protein</fullName>
    </submittedName>
</protein>
<feature type="compositionally biased region" description="Polar residues" evidence="1">
    <location>
        <begin position="176"/>
        <end position="186"/>
    </location>
</feature>
<keyword evidence="4" id="KW-1185">Reference proteome</keyword>
<evidence type="ECO:0000313" key="3">
    <source>
        <dbReference type="EMBL" id="VFQ83643.1"/>
    </source>
</evidence>